<evidence type="ECO:0000256" key="4">
    <source>
        <dbReference type="ARBA" id="ARBA00022692"/>
    </source>
</evidence>
<keyword evidence="5 7" id="KW-1133">Transmembrane helix</keyword>
<evidence type="ECO:0000313" key="10">
    <source>
        <dbReference type="EMBL" id="RZU31775.1"/>
    </source>
</evidence>
<feature type="transmembrane region" description="Helical" evidence="7">
    <location>
        <begin position="134"/>
        <end position="152"/>
    </location>
</feature>
<feature type="domain" description="ABC transmembrane type-1" evidence="9">
    <location>
        <begin position="92"/>
        <end position="280"/>
    </location>
</feature>
<keyword evidence="11" id="KW-1185">Reference proteome</keyword>
<dbReference type="InterPro" id="IPR050366">
    <property type="entry name" value="BP-dependent_transpt_permease"/>
</dbReference>
<keyword evidence="4 7" id="KW-0812">Transmembrane</keyword>
<name>A0A4Q7Y745_9ACTN</name>
<organism evidence="10 11">
    <name type="scientific">Blastococcus saxobsidens</name>
    <dbReference type="NCBI Taxonomy" id="138336"/>
    <lineage>
        <taxon>Bacteria</taxon>
        <taxon>Bacillati</taxon>
        <taxon>Actinomycetota</taxon>
        <taxon>Actinomycetes</taxon>
        <taxon>Geodermatophilales</taxon>
        <taxon>Geodermatophilaceae</taxon>
        <taxon>Blastococcus</taxon>
    </lineage>
</organism>
<dbReference type="Proteomes" id="UP000292507">
    <property type="component" value="Unassembled WGS sequence"/>
</dbReference>
<evidence type="ECO:0000256" key="6">
    <source>
        <dbReference type="ARBA" id="ARBA00023136"/>
    </source>
</evidence>
<evidence type="ECO:0000259" key="9">
    <source>
        <dbReference type="PROSITE" id="PS50928"/>
    </source>
</evidence>
<dbReference type="PROSITE" id="PS50928">
    <property type="entry name" value="ABC_TM1"/>
    <property type="match status" value="1"/>
</dbReference>
<dbReference type="AlphaFoldDB" id="A0A4Q7Y745"/>
<feature type="transmembrane region" description="Helical" evidence="7">
    <location>
        <begin position="213"/>
        <end position="237"/>
    </location>
</feature>
<gene>
    <name evidence="10" type="ORF">BKA19_1456</name>
</gene>
<keyword evidence="2 7" id="KW-0813">Transport</keyword>
<sequence>MSDTAEAAAGRLEAGTPAPAPGSVRRVLRTPGGAVGASLVLLWVLVATLAPVLAPTDPFAVDGPPLAGPSGDHLLGTDSLGRDLLSGIIHGARTSLVVAGSVAALVAVIGTAVGLVSGLLGGWLDDVLMRFTEALQVLPRFFLALVVIAFFGPGLDRLILVLGATSWPLLARVVRAEVLALRHREFVDAAVVGGASRLRIALREILPNAVPPALALLGLVVAQVILIEASLGFLGLGDPNVTSWGTLASEAQRFLRVAWWLTVFPGLAILLVVLALNLLGDLLVDALAGRR</sequence>
<evidence type="ECO:0000256" key="5">
    <source>
        <dbReference type="ARBA" id="ARBA00022989"/>
    </source>
</evidence>
<evidence type="ECO:0000256" key="1">
    <source>
        <dbReference type="ARBA" id="ARBA00004651"/>
    </source>
</evidence>
<evidence type="ECO:0000256" key="8">
    <source>
        <dbReference type="SAM" id="MobiDB-lite"/>
    </source>
</evidence>
<dbReference type="InterPro" id="IPR000515">
    <property type="entry name" value="MetI-like"/>
</dbReference>
<evidence type="ECO:0000313" key="11">
    <source>
        <dbReference type="Proteomes" id="UP000292507"/>
    </source>
</evidence>
<feature type="transmembrane region" description="Helical" evidence="7">
    <location>
        <begin position="34"/>
        <end position="54"/>
    </location>
</feature>
<dbReference type="InterPro" id="IPR035906">
    <property type="entry name" value="MetI-like_sf"/>
</dbReference>
<reference evidence="10 11" key="1">
    <citation type="submission" date="2019-02" db="EMBL/GenBank/DDBJ databases">
        <title>Sequencing the genomes of 1000 actinobacteria strains.</title>
        <authorList>
            <person name="Klenk H.-P."/>
        </authorList>
    </citation>
    <scope>NUCLEOTIDE SEQUENCE [LARGE SCALE GENOMIC DNA]</scope>
    <source>
        <strain evidence="10 11">DSM 44509</strain>
    </source>
</reference>
<evidence type="ECO:0000256" key="2">
    <source>
        <dbReference type="ARBA" id="ARBA00022448"/>
    </source>
</evidence>
<comment type="caution">
    <text evidence="10">The sequence shown here is derived from an EMBL/GenBank/DDBJ whole genome shotgun (WGS) entry which is preliminary data.</text>
</comment>
<dbReference type="SUPFAM" id="SSF161098">
    <property type="entry name" value="MetI-like"/>
    <property type="match status" value="1"/>
</dbReference>
<keyword evidence="3" id="KW-1003">Cell membrane</keyword>
<dbReference type="EMBL" id="SHKV01000001">
    <property type="protein sequence ID" value="RZU31775.1"/>
    <property type="molecule type" value="Genomic_DNA"/>
</dbReference>
<evidence type="ECO:0000256" key="3">
    <source>
        <dbReference type="ARBA" id="ARBA00022475"/>
    </source>
</evidence>
<accession>A0A4Q7Y745</accession>
<dbReference type="OrthoDB" id="9812701at2"/>
<dbReference type="Pfam" id="PF00528">
    <property type="entry name" value="BPD_transp_1"/>
    <property type="match status" value="1"/>
</dbReference>
<feature type="transmembrane region" description="Helical" evidence="7">
    <location>
        <begin position="96"/>
        <end position="122"/>
    </location>
</feature>
<dbReference type="CDD" id="cd06261">
    <property type="entry name" value="TM_PBP2"/>
    <property type="match status" value="1"/>
</dbReference>
<evidence type="ECO:0000256" key="7">
    <source>
        <dbReference type="RuleBase" id="RU363032"/>
    </source>
</evidence>
<dbReference type="Gene3D" id="1.10.3720.10">
    <property type="entry name" value="MetI-like"/>
    <property type="match status" value="1"/>
</dbReference>
<dbReference type="RefSeq" id="WP_104527557.1">
    <property type="nucleotide sequence ID" value="NZ_POQT01000006.1"/>
</dbReference>
<proteinExistence type="inferred from homology"/>
<protein>
    <submittedName>
        <fullName evidence="10">Peptide/nickel transport system permease protein</fullName>
    </submittedName>
</protein>
<dbReference type="PANTHER" id="PTHR43386">
    <property type="entry name" value="OLIGOPEPTIDE TRANSPORT SYSTEM PERMEASE PROTEIN APPC"/>
    <property type="match status" value="1"/>
</dbReference>
<feature type="transmembrane region" description="Helical" evidence="7">
    <location>
        <begin position="257"/>
        <end position="284"/>
    </location>
</feature>
<comment type="similarity">
    <text evidence="7">Belongs to the binding-protein-dependent transport system permease family.</text>
</comment>
<comment type="subcellular location">
    <subcellularLocation>
        <location evidence="1 7">Cell membrane</location>
        <topology evidence="1 7">Multi-pass membrane protein</topology>
    </subcellularLocation>
</comment>
<dbReference type="PANTHER" id="PTHR43386:SF1">
    <property type="entry name" value="D,D-DIPEPTIDE TRANSPORT SYSTEM PERMEASE PROTEIN DDPC-RELATED"/>
    <property type="match status" value="1"/>
</dbReference>
<dbReference type="GO" id="GO:0005886">
    <property type="term" value="C:plasma membrane"/>
    <property type="evidence" value="ECO:0007669"/>
    <property type="project" value="UniProtKB-SubCell"/>
</dbReference>
<feature type="region of interest" description="Disordered" evidence="8">
    <location>
        <begin position="1"/>
        <end position="24"/>
    </location>
</feature>
<keyword evidence="6 7" id="KW-0472">Membrane</keyword>
<dbReference type="GO" id="GO:0055085">
    <property type="term" value="P:transmembrane transport"/>
    <property type="evidence" value="ECO:0007669"/>
    <property type="project" value="InterPro"/>
</dbReference>